<evidence type="ECO:0000313" key="3">
    <source>
        <dbReference type="Proteomes" id="UP000239181"/>
    </source>
</evidence>
<evidence type="ECO:0000313" key="2">
    <source>
        <dbReference type="EMBL" id="PRD15084.1"/>
    </source>
</evidence>
<dbReference type="EMBL" id="PDET01000008">
    <property type="protein sequence ID" value="PRD15084.1"/>
    <property type="molecule type" value="Genomic_DNA"/>
</dbReference>
<gene>
    <name evidence="2" type="ORF">CQW29_14035</name>
</gene>
<dbReference type="Proteomes" id="UP000239181">
    <property type="component" value="Unassembled WGS sequence"/>
</dbReference>
<dbReference type="AlphaFoldDB" id="A0A2S9IBH6"/>
<keyword evidence="1" id="KW-0812">Transmembrane</keyword>
<evidence type="ECO:0008006" key="4">
    <source>
        <dbReference type="Google" id="ProtNLM"/>
    </source>
</evidence>
<protein>
    <recommendedName>
        <fullName evidence="4">Topoisomerase II</fullName>
    </recommendedName>
</protein>
<reference evidence="2 3" key="1">
    <citation type="submission" date="2017-10" db="EMBL/GenBank/DDBJ databases">
        <title>Draft genome of two endophytic bacteria isolated from 'guarana' Paullinia cupana (Mart.) Ducke.</title>
        <authorList>
            <person name="Siqueira K.A."/>
            <person name="Liotti R.G."/>
            <person name="Mendes T.A."/>
            <person name="Soares M.A."/>
        </authorList>
    </citation>
    <scope>NUCLEOTIDE SEQUENCE [LARGE SCALE GENOMIC DNA]</scope>
    <source>
        <strain evidence="2 3">342</strain>
    </source>
</reference>
<evidence type="ECO:0000256" key="1">
    <source>
        <dbReference type="SAM" id="Phobius"/>
    </source>
</evidence>
<keyword evidence="3" id="KW-1185">Reference proteome</keyword>
<organism evidence="2 3">
    <name type="scientific">Pantoea coffeiphila</name>
    <dbReference type="NCBI Taxonomy" id="1465635"/>
    <lineage>
        <taxon>Bacteria</taxon>
        <taxon>Pseudomonadati</taxon>
        <taxon>Pseudomonadota</taxon>
        <taxon>Gammaproteobacteria</taxon>
        <taxon>Enterobacterales</taxon>
        <taxon>Erwiniaceae</taxon>
        <taxon>Pantoea</taxon>
    </lineage>
</organism>
<feature type="transmembrane region" description="Helical" evidence="1">
    <location>
        <begin position="19"/>
        <end position="37"/>
    </location>
</feature>
<keyword evidence="1" id="KW-1133">Transmembrane helix</keyword>
<sequence>MVWLVVIALLVKRGSLGKIAALLLLILPLAAGNLYYFRWMAPQQAETARLDAAQLKLATLPVWRTVKVQQPALYKQASDELLNGLHSGLTEQQAFDRLRPLAADLLNQRINAAADDDLIGYMKVSLEEMKQLRQQSTDRCFRFLFPQVRGGVDIAELLPPPLVESEMQAMDRLLVNSRDGDRAVDLPRGRKQLQSVVRTLYGKWGSDLQTLNTPAEPGVDESKLCDMTIDLYQSVLALADKDSANVLRIIISGTGN</sequence>
<proteinExistence type="predicted"/>
<dbReference type="OrthoDB" id="6477852at2"/>
<accession>A0A2S9IBH6</accession>
<comment type="caution">
    <text evidence="2">The sequence shown here is derived from an EMBL/GenBank/DDBJ whole genome shotgun (WGS) entry which is preliminary data.</text>
</comment>
<keyword evidence="1" id="KW-0472">Membrane</keyword>
<name>A0A2S9IBH6_9GAMM</name>